<reference evidence="1" key="1">
    <citation type="submission" date="2013-07" db="EMBL/GenBank/DDBJ databases">
        <title>The genome of an arbuscular mycorrhizal fungus provides insights into the evolution of the oldest plant symbiosis.</title>
        <authorList>
            <consortium name="DOE Joint Genome Institute"/>
            <person name="Tisserant E."/>
            <person name="Malbreil M."/>
            <person name="Kuo A."/>
            <person name="Kohler A."/>
            <person name="Symeonidi A."/>
            <person name="Balestrini R."/>
            <person name="Charron P."/>
            <person name="Duensing N."/>
            <person name="Frei-dit-Frey N."/>
            <person name="Gianinazzi-Pearson V."/>
            <person name="Gilbert B."/>
            <person name="Handa Y."/>
            <person name="Hijri M."/>
            <person name="Kaul R."/>
            <person name="Kawaguchi M."/>
            <person name="Krajinski F."/>
            <person name="Lammers P."/>
            <person name="Lapierre D."/>
            <person name="Masclaux F.G."/>
            <person name="Murat C."/>
            <person name="Morin E."/>
            <person name="Ndikumana S."/>
            <person name="Pagni M."/>
            <person name="Petitpierre D."/>
            <person name="Requena N."/>
            <person name="Rosikiewicz P."/>
            <person name="Riley R."/>
            <person name="Saito K."/>
            <person name="San Clemente H."/>
            <person name="Shapiro H."/>
            <person name="van Tuinen D."/>
            <person name="Becard G."/>
            <person name="Bonfante P."/>
            <person name="Paszkowski U."/>
            <person name="Shachar-Hill Y."/>
            <person name="Young J.P."/>
            <person name="Sanders I.R."/>
            <person name="Henrissat B."/>
            <person name="Rensing S.A."/>
            <person name="Grigoriev I.V."/>
            <person name="Corradi N."/>
            <person name="Roux C."/>
            <person name="Martin F."/>
        </authorList>
    </citation>
    <scope>NUCLEOTIDE SEQUENCE</scope>
    <source>
        <strain evidence="1">DAOM 197198</strain>
    </source>
</reference>
<dbReference type="EMBL" id="KI298643">
    <property type="protein sequence ID" value="ERZ98581.1"/>
    <property type="molecule type" value="Genomic_DNA"/>
</dbReference>
<protein>
    <submittedName>
        <fullName evidence="1">Uncharacterized protein</fullName>
    </submittedName>
</protein>
<organism evidence="1">
    <name type="scientific">Rhizophagus irregularis (strain DAOM 181602 / DAOM 197198 / MUCL 43194)</name>
    <name type="common">Arbuscular mycorrhizal fungus</name>
    <name type="synonym">Glomus intraradices</name>
    <dbReference type="NCBI Taxonomy" id="747089"/>
    <lineage>
        <taxon>Eukaryota</taxon>
        <taxon>Fungi</taxon>
        <taxon>Fungi incertae sedis</taxon>
        <taxon>Mucoromycota</taxon>
        <taxon>Glomeromycotina</taxon>
        <taxon>Glomeromycetes</taxon>
        <taxon>Glomerales</taxon>
        <taxon>Glomeraceae</taxon>
        <taxon>Rhizophagus</taxon>
    </lineage>
</organism>
<dbReference type="HOGENOM" id="CLU_3069921_0_0_1"/>
<accession>U9SU19</accession>
<evidence type="ECO:0000313" key="1">
    <source>
        <dbReference type="EMBL" id="ERZ98581.1"/>
    </source>
</evidence>
<gene>
    <name evidence="1" type="ORF">GLOINDRAFT_10389</name>
</gene>
<sequence>MCKNFEIANKEGTLNFSMNFEITRKNTLDFGIDYEITNRMGSQLGFEITRRNI</sequence>
<proteinExistence type="predicted"/>
<name>U9SU19_RHIID</name>
<dbReference type="AlphaFoldDB" id="U9SU19"/>